<accession>A0AAW1T7S0</accession>
<dbReference type="Proteomes" id="UP001485043">
    <property type="component" value="Unassembled WGS sequence"/>
</dbReference>
<gene>
    <name evidence="1" type="ORF">WJX84_002991</name>
</gene>
<name>A0AAW1T7S0_9CHLO</name>
<dbReference type="EMBL" id="JALJOV010000281">
    <property type="protein sequence ID" value="KAK9865110.1"/>
    <property type="molecule type" value="Genomic_DNA"/>
</dbReference>
<protein>
    <submittedName>
        <fullName evidence="1">Uncharacterized protein</fullName>
    </submittedName>
</protein>
<evidence type="ECO:0000313" key="2">
    <source>
        <dbReference type="Proteomes" id="UP001485043"/>
    </source>
</evidence>
<organism evidence="1 2">
    <name type="scientific">Apatococcus fuscideae</name>
    <dbReference type="NCBI Taxonomy" id="2026836"/>
    <lineage>
        <taxon>Eukaryota</taxon>
        <taxon>Viridiplantae</taxon>
        <taxon>Chlorophyta</taxon>
        <taxon>core chlorophytes</taxon>
        <taxon>Trebouxiophyceae</taxon>
        <taxon>Chlorellales</taxon>
        <taxon>Chlorellaceae</taxon>
        <taxon>Apatococcus</taxon>
    </lineage>
</organism>
<sequence>MRIRPTRARLFTSDLFQEDSIGGSLTHAIASRGLCDQELERASSSVRIKPYRRLYIQSEGASWVTGCQAAQKVFFKLIHPAALSGLGSDRGKAAPLQRRDGLAPRADLLAHLATLLEDVILHVCSLAGLCRPVNPPS</sequence>
<comment type="caution">
    <text evidence="1">The sequence shown here is derived from an EMBL/GenBank/DDBJ whole genome shotgun (WGS) entry which is preliminary data.</text>
</comment>
<evidence type="ECO:0000313" key="1">
    <source>
        <dbReference type="EMBL" id="KAK9865110.1"/>
    </source>
</evidence>
<dbReference type="AlphaFoldDB" id="A0AAW1T7S0"/>
<keyword evidence="2" id="KW-1185">Reference proteome</keyword>
<reference evidence="1 2" key="1">
    <citation type="journal article" date="2024" name="Nat. Commun.">
        <title>Phylogenomics reveals the evolutionary origins of lichenization in chlorophyte algae.</title>
        <authorList>
            <person name="Puginier C."/>
            <person name="Libourel C."/>
            <person name="Otte J."/>
            <person name="Skaloud P."/>
            <person name="Haon M."/>
            <person name="Grisel S."/>
            <person name="Petersen M."/>
            <person name="Berrin J.G."/>
            <person name="Delaux P.M."/>
            <person name="Dal Grande F."/>
            <person name="Keller J."/>
        </authorList>
    </citation>
    <scope>NUCLEOTIDE SEQUENCE [LARGE SCALE GENOMIC DNA]</scope>
    <source>
        <strain evidence="1 2">SAG 2523</strain>
    </source>
</reference>
<proteinExistence type="predicted"/>